<keyword evidence="4" id="KW-1133">Transmembrane helix</keyword>
<dbReference type="GO" id="GO:0016020">
    <property type="term" value="C:membrane"/>
    <property type="evidence" value="ECO:0007669"/>
    <property type="project" value="UniProtKB-SubCell"/>
</dbReference>
<reference evidence="7 8" key="1">
    <citation type="journal article" date="2018" name="Nat. Genet.">
        <title>The Rosa genome provides new insights in the design of modern roses.</title>
        <authorList>
            <person name="Bendahmane M."/>
        </authorList>
    </citation>
    <scope>NUCLEOTIDE SEQUENCE [LARGE SCALE GENOMIC DNA]</scope>
    <source>
        <strain evidence="8">cv. Old Blush</strain>
    </source>
</reference>
<dbReference type="Proteomes" id="UP000238479">
    <property type="component" value="Chromosome 2"/>
</dbReference>
<evidence type="ECO:0000313" key="8">
    <source>
        <dbReference type="Proteomes" id="UP000238479"/>
    </source>
</evidence>
<evidence type="ECO:0000256" key="3">
    <source>
        <dbReference type="ARBA" id="ARBA00022729"/>
    </source>
</evidence>
<sequence>MFHFRSVNTYYHNKYHPLSDVMRTAATPRDPNDSLNIWLRPSNDNNAEYHIYMHFAEVEKLQPNQSRRRSEVRNPQIAERIRQKEGMPNHREYNFV</sequence>
<organism evidence="7 8">
    <name type="scientific">Rosa chinensis</name>
    <name type="common">China rose</name>
    <dbReference type="NCBI Taxonomy" id="74649"/>
    <lineage>
        <taxon>Eukaryota</taxon>
        <taxon>Viridiplantae</taxon>
        <taxon>Streptophyta</taxon>
        <taxon>Embryophyta</taxon>
        <taxon>Tracheophyta</taxon>
        <taxon>Spermatophyta</taxon>
        <taxon>Magnoliopsida</taxon>
        <taxon>eudicotyledons</taxon>
        <taxon>Gunneridae</taxon>
        <taxon>Pentapetalae</taxon>
        <taxon>rosids</taxon>
        <taxon>fabids</taxon>
        <taxon>Rosales</taxon>
        <taxon>Rosaceae</taxon>
        <taxon>Rosoideae</taxon>
        <taxon>Rosoideae incertae sedis</taxon>
        <taxon>Rosa</taxon>
    </lineage>
</organism>
<name>A0A2P6RXJ9_ROSCH</name>
<proteinExistence type="predicted"/>
<evidence type="ECO:0000313" key="7">
    <source>
        <dbReference type="EMBL" id="PRQ51157.1"/>
    </source>
</evidence>
<evidence type="ECO:0000256" key="5">
    <source>
        <dbReference type="ARBA" id="ARBA00023136"/>
    </source>
</evidence>
<keyword evidence="2" id="KW-0812">Transmembrane</keyword>
<evidence type="ECO:0000256" key="1">
    <source>
        <dbReference type="ARBA" id="ARBA00004167"/>
    </source>
</evidence>
<accession>A0A2P6RXJ9</accession>
<comment type="subcellular location">
    <subcellularLocation>
        <location evidence="1">Membrane</location>
        <topology evidence="1">Single-pass membrane protein</topology>
    </subcellularLocation>
</comment>
<protein>
    <submittedName>
        <fullName evidence="7">Putative malectin-like carbohydrate-binding domain-containing protein</fullName>
    </submittedName>
</protein>
<comment type="caution">
    <text evidence="7">The sequence shown here is derived from an EMBL/GenBank/DDBJ whole genome shotgun (WGS) entry which is preliminary data.</text>
</comment>
<dbReference type="InterPro" id="IPR024788">
    <property type="entry name" value="Malectin-like_Carb-bd_dom"/>
</dbReference>
<keyword evidence="5" id="KW-0472">Membrane</keyword>
<dbReference type="EMBL" id="PDCK01000040">
    <property type="protein sequence ID" value="PRQ51157.1"/>
    <property type="molecule type" value="Genomic_DNA"/>
</dbReference>
<dbReference type="AlphaFoldDB" id="A0A2P6RXJ9"/>
<feature type="domain" description="Malectin-like" evidence="6">
    <location>
        <begin position="6"/>
        <end position="69"/>
    </location>
</feature>
<keyword evidence="3" id="KW-0732">Signal</keyword>
<evidence type="ECO:0000259" key="6">
    <source>
        <dbReference type="Pfam" id="PF12819"/>
    </source>
</evidence>
<dbReference type="Pfam" id="PF12819">
    <property type="entry name" value="Malectin_like"/>
    <property type="match status" value="1"/>
</dbReference>
<gene>
    <name evidence="7" type="ORF">RchiOBHm_Chr2g0141261</name>
</gene>
<dbReference type="Gramene" id="PRQ51157">
    <property type="protein sequence ID" value="PRQ51157"/>
    <property type="gene ID" value="RchiOBHm_Chr2g0141261"/>
</dbReference>
<keyword evidence="8" id="KW-1185">Reference proteome</keyword>
<evidence type="ECO:0000256" key="4">
    <source>
        <dbReference type="ARBA" id="ARBA00022989"/>
    </source>
</evidence>
<evidence type="ECO:0000256" key="2">
    <source>
        <dbReference type="ARBA" id="ARBA00022692"/>
    </source>
</evidence>